<evidence type="ECO:0000259" key="7">
    <source>
        <dbReference type="SMART" id="SM00337"/>
    </source>
</evidence>
<keyword evidence="4" id="KW-0053">Apoptosis</keyword>
<feature type="non-terminal residue" evidence="8">
    <location>
        <position position="1"/>
    </location>
</feature>
<evidence type="ECO:0000313" key="8">
    <source>
        <dbReference type="EMBL" id="KDR22202.1"/>
    </source>
</evidence>
<keyword evidence="5" id="KW-1133">Transmembrane helix</keyword>
<dbReference type="EMBL" id="KK852514">
    <property type="protein sequence ID" value="KDR22202.1"/>
    <property type="molecule type" value="Genomic_DNA"/>
</dbReference>
<keyword evidence="3" id="KW-0812">Transmembrane</keyword>
<evidence type="ECO:0000256" key="2">
    <source>
        <dbReference type="ARBA" id="ARBA00009458"/>
    </source>
</evidence>
<accession>A0A067REM1</accession>
<dbReference type="InterPro" id="IPR002475">
    <property type="entry name" value="Bcl2-like"/>
</dbReference>
<dbReference type="Proteomes" id="UP000027135">
    <property type="component" value="Unassembled WGS sequence"/>
</dbReference>
<dbReference type="SUPFAM" id="SSF56854">
    <property type="entry name" value="Bcl-2 inhibitors of programmed cell death"/>
    <property type="match status" value="1"/>
</dbReference>
<comment type="similarity">
    <text evidence="2">Belongs to the Bcl-2 family.</text>
</comment>
<protein>
    <recommendedName>
        <fullName evidence="7">Bcl-2 Bcl-2 homology region 1-3 domain-containing protein</fullName>
    </recommendedName>
</protein>
<gene>
    <name evidence="8" type="ORF">L798_01808</name>
</gene>
<dbReference type="eggNOG" id="KOG4728">
    <property type="taxonomic scope" value="Eukaryota"/>
</dbReference>
<keyword evidence="9" id="KW-1185">Reference proteome</keyword>
<evidence type="ECO:0000256" key="1">
    <source>
        <dbReference type="ARBA" id="ARBA00004167"/>
    </source>
</evidence>
<dbReference type="Pfam" id="PF00452">
    <property type="entry name" value="Bcl-2"/>
    <property type="match status" value="1"/>
</dbReference>
<comment type="subcellular location">
    <subcellularLocation>
        <location evidence="1">Membrane</location>
        <topology evidence="1">Single-pass membrane protein</topology>
    </subcellularLocation>
</comment>
<dbReference type="GO" id="GO:0042981">
    <property type="term" value="P:regulation of apoptotic process"/>
    <property type="evidence" value="ECO:0007669"/>
    <property type="project" value="InterPro"/>
</dbReference>
<proteinExistence type="inferred from homology"/>
<evidence type="ECO:0000256" key="4">
    <source>
        <dbReference type="ARBA" id="ARBA00022703"/>
    </source>
</evidence>
<dbReference type="PANTHER" id="PTHR11256">
    <property type="entry name" value="BCL-2 RELATED"/>
    <property type="match status" value="1"/>
</dbReference>
<feature type="domain" description="Bcl-2 Bcl-2 homology region 1-3" evidence="7">
    <location>
        <begin position="117"/>
        <end position="223"/>
    </location>
</feature>
<dbReference type="InterPro" id="IPR046371">
    <property type="entry name" value="Bcl-2_BH1-3"/>
</dbReference>
<dbReference type="GO" id="GO:0051400">
    <property type="term" value="F:BH domain binding"/>
    <property type="evidence" value="ECO:0007669"/>
    <property type="project" value="TreeGrafter"/>
</dbReference>
<dbReference type="AlphaFoldDB" id="A0A067REM1"/>
<dbReference type="GO" id="GO:0005741">
    <property type="term" value="C:mitochondrial outer membrane"/>
    <property type="evidence" value="ECO:0007669"/>
    <property type="project" value="TreeGrafter"/>
</dbReference>
<organism evidence="8 9">
    <name type="scientific">Zootermopsis nevadensis</name>
    <name type="common">Dampwood termite</name>
    <dbReference type="NCBI Taxonomy" id="136037"/>
    <lineage>
        <taxon>Eukaryota</taxon>
        <taxon>Metazoa</taxon>
        <taxon>Ecdysozoa</taxon>
        <taxon>Arthropoda</taxon>
        <taxon>Hexapoda</taxon>
        <taxon>Insecta</taxon>
        <taxon>Pterygota</taxon>
        <taxon>Neoptera</taxon>
        <taxon>Polyneoptera</taxon>
        <taxon>Dictyoptera</taxon>
        <taxon>Blattodea</taxon>
        <taxon>Blattoidea</taxon>
        <taxon>Termitoidae</taxon>
        <taxon>Termopsidae</taxon>
        <taxon>Zootermopsis</taxon>
    </lineage>
</organism>
<dbReference type="Gene3D" id="1.10.437.10">
    <property type="entry name" value="Blc2-like"/>
    <property type="match status" value="1"/>
</dbReference>
<dbReference type="FunCoup" id="A0A067REM1">
    <property type="interactions" value="139"/>
</dbReference>
<evidence type="ECO:0000256" key="6">
    <source>
        <dbReference type="ARBA" id="ARBA00023136"/>
    </source>
</evidence>
<dbReference type="FunFam" id="1.10.437.10:FF:000009">
    <property type="entry name" value="Uncharacterized protein, isoform A"/>
    <property type="match status" value="1"/>
</dbReference>
<evidence type="ECO:0000256" key="5">
    <source>
        <dbReference type="ARBA" id="ARBA00022989"/>
    </source>
</evidence>
<dbReference type="SMART" id="SM00337">
    <property type="entry name" value="BCL"/>
    <property type="match status" value="1"/>
</dbReference>
<evidence type="ECO:0000313" key="9">
    <source>
        <dbReference type="Proteomes" id="UP000027135"/>
    </source>
</evidence>
<name>A0A067REM1_ZOONE</name>
<dbReference type="CDD" id="cd06845">
    <property type="entry name" value="Bcl-2_like"/>
    <property type="match status" value="1"/>
</dbReference>
<evidence type="ECO:0000256" key="3">
    <source>
        <dbReference type="ARBA" id="ARBA00022692"/>
    </source>
</evidence>
<dbReference type="STRING" id="136037.A0A067REM1"/>
<dbReference type="PROSITE" id="PS50062">
    <property type="entry name" value="BCL2_FAMILY"/>
    <property type="match status" value="1"/>
</dbReference>
<dbReference type="GO" id="GO:0097192">
    <property type="term" value="P:extrinsic apoptotic signaling pathway in absence of ligand"/>
    <property type="evidence" value="ECO:0007669"/>
    <property type="project" value="TreeGrafter"/>
</dbReference>
<dbReference type="InterPro" id="IPR036834">
    <property type="entry name" value="Bcl-2-like_sf"/>
</dbReference>
<dbReference type="GO" id="GO:0001836">
    <property type="term" value="P:release of cytochrome c from mitochondria"/>
    <property type="evidence" value="ECO:0007669"/>
    <property type="project" value="TreeGrafter"/>
</dbReference>
<keyword evidence="6" id="KW-0472">Membrane</keyword>
<dbReference type="InterPro" id="IPR026298">
    <property type="entry name" value="Bcl-2_fam"/>
</dbReference>
<dbReference type="GO" id="GO:0008630">
    <property type="term" value="P:intrinsic apoptotic signaling pathway in response to DNA damage"/>
    <property type="evidence" value="ECO:0007669"/>
    <property type="project" value="TreeGrafter"/>
</dbReference>
<reference evidence="8 9" key="1">
    <citation type="journal article" date="2014" name="Nat. Commun.">
        <title>Molecular traces of alternative social organization in a termite genome.</title>
        <authorList>
            <person name="Terrapon N."/>
            <person name="Li C."/>
            <person name="Robertson H.M."/>
            <person name="Ji L."/>
            <person name="Meng X."/>
            <person name="Booth W."/>
            <person name="Chen Z."/>
            <person name="Childers C.P."/>
            <person name="Glastad K.M."/>
            <person name="Gokhale K."/>
            <person name="Gowin J."/>
            <person name="Gronenberg W."/>
            <person name="Hermansen R.A."/>
            <person name="Hu H."/>
            <person name="Hunt B.G."/>
            <person name="Huylmans A.K."/>
            <person name="Khalil S.M."/>
            <person name="Mitchell R.D."/>
            <person name="Munoz-Torres M.C."/>
            <person name="Mustard J.A."/>
            <person name="Pan H."/>
            <person name="Reese J.T."/>
            <person name="Scharf M.E."/>
            <person name="Sun F."/>
            <person name="Vogel H."/>
            <person name="Xiao J."/>
            <person name="Yang W."/>
            <person name="Yang Z."/>
            <person name="Yang Z."/>
            <person name="Zhou J."/>
            <person name="Zhu J."/>
            <person name="Brent C.S."/>
            <person name="Elsik C.G."/>
            <person name="Goodisman M.A."/>
            <person name="Liberles D.A."/>
            <person name="Roe R.M."/>
            <person name="Vargo E.L."/>
            <person name="Vilcinskas A."/>
            <person name="Wang J."/>
            <person name="Bornberg-Bauer E."/>
            <person name="Korb J."/>
            <person name="Zhang G."/>
            <person name="Liebig J."/>
        </authorList>
    </citation>
    <scope>NUCLEOTIDE SEQUENCE [LARGE SCALE GENOMIC DNA]</scope>
    <source>
        <tissue evidence="8">Whole organism</tissue>
    </source>
</reference>
<dbReference type="PANTHER" id="PTHR11256:SF48">
    <property type="entry name" value="BCL-2-RELATED OVARIAN KILLER PROTEIN"/>
    <property type="match status" value="1"/>
</dbReference>
<dbReference type="PRINTS" id="PR01862">
    <property type="entry name" value="BCL2FAMILY"/>
</dbReference>
<dbReference type="InParanoid" id="A0A067REM1"/>
<dbReference type="OMA" id="IFHRKLG"/>
<sequence>AQQRRKFSFPASLHSSLLGLTGSAGGETGNAVAGSARRRFSNVSDAVSRKLSNTIGWRTAPIPTQEIIDQGKSLCGQYIRSRLKRSGVFNRKCGLQRLRTAASLPGGYVVRDVFPELASIGQELERMYPKLYTSVARQASPSPGGGNLTSEKAAGVVLTAVARELFKVDVTWGKVVSLFAVAGGLAVDCVRQGHPEYLHDLLEAMGEVLEEELAAWIVGNGGWVSMDYGTA</sequence>